<organism evidence="2 3">
    <name type="scientific">Tanacetum coccineum</name>
    <dbReference type="NCBI Taxonomy" id="301880"/>
    <lineage>
        <taxon>Eukaryota</taxon>
        <taxon>Viridiplantae</taxon>
        <taxon>Streptophyta</taxon>
        <taxon>Embryophyta</taxon>
        <taxon>Tracheophyta</taxon>
        <taxon>Spermatophyta</taxon>
        <taxon>Magnoliopsida</taxon>
        <taxon>eudicotyledons</taxon>
        <taxon>Gunneridae</taxon>
        <taxon>Pentapetalae</taxon>
        <taxon>asterids</taxon>
        <taxon>campanulids</taxon>
        <taxon>Asterales</taxon>
        <taxon>Asteraceae</taxon>
        <taxon>Asteroideae</taxon>
        <taxon>Anthemideae</taxon>
        <taxon>Anthemidinae</taxon>
        <taxon>Tanacetum</taxon>
    </lineage>
</organism>
<evidence type="ECO:0000313" key="2">
    <source>
        <dbReference type="EMBL" id="GJT63138.1"/>
    </source>
</evidence>
<evidence type="ECO:0000256" key="1">
    <source>
        <dbReference type="SAM" id="MobiDB-lite"/>
    </source>
</evidence>
<sequence length="236" mass="26910">MVSVPIHQDTSSVPPMTTPVIDLTKSQSDSPLPTSTTTTSTITTTTTLPPPPLQSTTDPILVRRIGELEQHIADLIQNNLALEERAVNEIVTDAVDWAMQAPLRARFRDLPTVDMKEILQQRMFEDNTYKTHEVHNDLYEALQKSVELDYSNQQQVEKGVVELYFMMTDYQLADIFTKALSRERFKFLLLRLDNMANEHVPFPATTRSDDQILLFNAWVPIGKELSLHQLMFLPAL</sequence>
<comment type="caution">
    <text evidence="2">The sequence shown here is derived from an EMBL/GenBank/DDBJ whole genome shotgun (WGS) entry which is preliminary data.</text>
</comment>
<feature type="compositionally biased region" description="Low complexity" evidence="1">
    <location>
        <begin position="26"/>
        <end position="47"/>
    </location>
</feature>
<protein>
    <submittedName>
        <fullName evidence="2">Uncharacterized protein</fullName>
    </submittedName>
</protein>
<reference evidence="2" key="2">
    <citation type="submission" date="2022-01" db="EMBL/GenBank/DDBJ databases">
        <authorList>
            <person name="Yamashiro T."/>
            <person name="Shiraishi A."/>
            <person name="Satake H."/>
            <person name="Nakayama K."/>
        </authorList>
    </citation>
    <scope>NUCLEOTIDE SEQUENCE</scope>
</reference>
<keyword evidence="3" id="KW-1185">Reference proteome</keyword>
<accession>A0ABQ5FJR1</accession>
<reference evidence="2" key="1">
    <citation type="journal article" date="2022" name="Int. J. Mol. Sci.">
        <title>Draft Genome of Tanacetum Coccineum: Genomic Comparison of Closely Related Tanacetum-Family Plants.</title>
        <authorList>
            <person name="Yamashiro T."/>
            <person name="Shiraishi A."/>
            <person name="Nakayama K."/>
            <person name="Satake H."/>
        </authorList>
    </citation>
    <scope>NUCLEOTIDE SEQUENCE</scope>
</reference>
<name>A0ABQ5FJR1_9ASTR</name>
<dbReference type="EMBL" id="BQNB010017434">
    <property type="protein sequence ID" value="GJT63138.1"/>
    <property type="molecule type" value="Genomic_DNA"/>
</dbReference>
<evidence type="ECO:0000313" key="3">
    <source>
        <dbReference type="Proteomes" id="UP001151760"/>
    </source>
</evidence>
<dbReference type="Proteomes" id="UP001151760">
    <property type="component" value="Unassembled WGS sequence"/>
</dbReference>
<gene>
    <name evidence="2" type="ORF">Tco_1006671</name>
</gene>
<feature type="region of interest" description="Disordered" evidence="1">
    <location>
        <begin position="1"/>
        <end position="57"/>
    </location>
</feature>
<proteinExistence type="predicted"/>